<feature type="non-terminal residue" evidence="2">
    <location>
        <position position="1"/>
    </location>
</feature>
<reference evidence="2 3" key="1">
    <citation type="journal article" date="2013" name="Curr. Biol.">
        <title>The Genome of the Foraminiferan Reticulomyxa filosa.</title>
        <authorList>
            <person name="Glockner G."/>
            <person name="Hulsmann N."/>
            <person name="Schleicher M."/>
            <person name="Noegel A.A."/>
            <person name="Eichinger L."/>
            <person name="Gallinger C."/>
            <person name="Pawlowski J."/>
            <person name="Sierra R."/>
            <person name="Euteneuer U."/>
            <person name="Pillet L."/>
            <person name="Moustafa A."/>
            <person name="Platzer M."/>
            <person name="Groth M."/>
            <person name="Szafranski K."/>
            <person name="Schliwa M."/>
        </authorList>
    </citation>
    <scope>NUCLEOTIDE SEQUENCE [LARGE SCALE GENOMIC DNA]</scope>
</reference>
<feature type="compositionally biased region" description="Basic and acidic residues" evidence="1">
    <location>
        <begin position="108"/>
        <end position="121"/>
    </location>
</feature>
<dbReference type="Proteomes" id="UP000023152">
    <property type="component" value="Unassembled WGS sequence"/>
</dbReference>
<name>X6NGI1_RETFI</name>
<protein>
    <submittedName>
        <fullName evidence="2">Uncharacterized protein</fullName>
    </submittedName>
</protein>
<keyword evidence="3" id="KW-1185">Reference proteome</keyword>
<organism evidence="2 3">
    <name type="scientific">Reticulomyxa filosa</name>
    <dbReference type="NCBI Taxonomy" id="46433"/>
    <lineage>
        <taxon>Eukaryota</taxon>
        <taxon>Sar</taxon>
        <taxon>Rhizaria</taxon>
        <taxon>Retaria</taxon>
        <taxon>Foraminifera</taxon>
        <taxon>Monothalamids</taxon>
        <taxon>Reticulomyxidae</taxon>
        <taxon>Reticulomyxa</taxon>
    </lineage>
</organism>
<accession>X6NGI1</accession>
<evidence type="ECO:0000313" key="2">
    <source>
        <dbReference type="EMBL" id="ETO25008.1"/>
    </source>
</evidence>
<comment type="caution">
    <text evidence="2">The sequence shown here is derived from an EMBL/GenBank/DDBJ whole genome shotgun (WGS) entry which is preliminary data.</text>
</comment>
<dbReference type="EMBL" id="ASPP01008803">
    <property type="protein sequence ID" value="ETO25008.1"/>
    <property type="molecule type" value="Genomic_DNA"/>
</dbReference>
<evidence type="ECO:0000313" key="3">
    <source>
        <dbReference type="Proteomes" id="UP000023152"/>
    </source>
</evidence>
<dbReference type="AlphaFoldDB" id="X6NGI1"/>
<sequence length="170" mass="18908">ILESEESLEVDTNQNVRNEVARANANTNTNANGRNLTIDTTNTAAATTTTTTTATAIQNENAQKNNESNKILTQATDNNVLQSPSLSPQSQAVMIEDEFPFEVDMSVGEKEKPSEMEESHSFHITNHNNSIKADQTDYFDLYAEKEKEKELSWSRSNSEWLMVPLPPNSA</sequence>
<evidence type="ECO:0000256" key="1">
    <source>
        <dbReference type="SAM" id="MobiDB-lite"/>
    </source>
</evidence>
<gene>
    <name evidence="2" type="ORF">RFI_12135</name>
</gene>
<proteinExistence type="predicted"/>
<feature type="region of interest" description="Disordered" evidence="1">
    <location>
        <begin position="108"/>
        <end position="128"/>
    </location>
</feature>